<keyword evidence="1" id="KW-0472">Membrane</keyword>
<name>A0A1S3YAH9_TOBAC</name>
<feature type="transmembrane region" description="Helical" evidence="1">
    <location>
        <begin position="20"/>
        <end position="42"/>
    </location>
</feature>
<dbReference type="OrthoDB" id="1936969at2759"/>
<proteinExistence type="predicted"/>
<keyword evidence="1" id="KW-1133">Transmembrane helix</keyword>
<gene>
    <name evidence="2" type="primary">LOC107774242</name>
</gene>
<dbReference type="PANTHER" id="PTHR34291">
    <property type="entry name" value="HYDROXYPROLINE-RICH GLYCOPROTEIN FAMILY PROTEIN"/>
    <property type="match status" value="1"/>
</dbReference>
<keyword evidence="1" id="KW-0812">Transmembrane</keyword>
<dbReference type="PANTHER" id="PTHR34291:SF5">
    <property type="entry name" value="HYDROXYPROLINE-RICH GLYCOPROTEIN FAMILY PROTEIN"/>
    <property type="match status" value="1"/>
</dbReference>
<evidence type="ECO:0000313" key="2">
    <source>
        <dbReference type="RefSeq" id="XP_016449220.1"/>
    </source>
</evidence>
<dbReference type="STRING" id="4097.A0A1S3YAH9"/>
<dbReference type="InterPro" id="IPR037699">
    <property type="entry name" value="At5g65660-like"/>
</dbReference>
<protein>
    <submittedName>
        <fullName evidence="2">Uncharacterized protein At5g65660-like</fullName>
    </submittedName>
</protein>
<organism evidence="2">
    <name type="scientific">Nicotiana tabacum</name>
    <name type="common">Common tobacco</name>
    <dbReference type="NCBI Taxonomy" id="4097"/>
    <lineage>
        <taxon>Eukaryota</taxon>
        <taxon>Viridiplantae</taxon>
        <taxon>Streptophyta</taxon>
        <taxon>Embryophyta</taxon>
        <taxon>Tracheophyta</taxon>
        <taxon>Spermatophyta</taxon>
        <taxon>Magnoliopsida</taxon>
        <taxon>eudicotyledons</taxon>
        <taxon>Gunneridae</taxon>
        <taxon>Pentapetalae</taxon>
        <taxon>asterids</taxon>
        <taxon>lamiids</taxon>
        <taxon>Solanales</taxon>
        <taxon>Solanaceae</taxon>
        <taxon>Nicotianoideae</taxon>
        <taxon>Nicotianeae</taxon>
        <taxon>Nicotiana</taxon>
    </lineage>
</organism>
<accession>A0A1S3YAH9</accession>
<reference evidence="2" key="1">
    <citation type="submission" date="2025-08" db="UniProtKB">
        <authorList>
            <consortium name="RefSeq"/>
        </authorList>
    </citation>
    <scope>IDENTIFICATION</scope>
</reference>
<dbReference type="PaxDb" id="4097-A0A1S3YAH9"/>
<dbReference type="KEGG" id="nta:107774242"/>
<sequence length="111" mass="11909">MGKNSALGITSSRPTIAFPLGLALLVLVLVCIIGSFACCYHWNKLRSLLCSSASATHLDDQSSDDSAHVSAFKIIQAQKQKNGESLTILMPGDEVPKFVALPTPHRCTLQL</sequence>
<evidence type="ECO:0000256" key="1">
    <source>
        <dbReference type="SAM" id="Phobius"/>
    </source>
</evidence>
<dbReference type="OMA" id="VKEHKNC"/>
<dbReference type="AlphaFoldDB" id="A0A1S3YAH9"/>
<dbReference type="RefSeq" id="XP_016449220.1">
    <property type="nucleotide sequence ID" value="XM_016593734.1"/>
</dbReference>